<comment type="caution">
    <text evidence="1">The sequence shown here is derived from an EMBL/GenBank/DDBJ whole genome shotgun (WGS) entry which is preliminary data.</text>
</comment>
<dbReference type="EMBL" id="PSNW01000009">
    <property type="protein sequence ID" value="PPE72861.1"/>
    <property type="molecule type" value="Genomic_DNA"/>
</dbReference>
<evidence type="ECO:0000313" key="1">
    <source>
        <dbReference type="EMBL" id="PPE72861.1"/>
    </source>
</evidence>
<evidence type="ECO:0000313" key="2">
    <source>
        <dbReference type="Proteomes" id="UP000238220"/>
    </source>
</evidence>
<gene>
    <name evidence="1" type="ORF">C3942_15660</name>
</gene>
<dbReference type="RefSeq" id="WP_104231304.1">
    <property type="nucleotide sequence ID" value="NZ_PSNW01000009.1"/>
</dbReference>
<keyword evidence="2" id="KW-1185">Reference proteome</keyword>
<sequence>MKSFRELDEAADRPKGSAFRAFKHLEPGLSEGRDFLLLRPGRDDAGIAELRAQDRVYRNSVNIVLVDDALAERLLKHLSGSLEPGQ</sequence>
<name>A0A2S5TCY3_9GAMM</name>
<dbReference type="AlphaFoldDB" id="A0A2S5TCY3"/>
<reference evidence="1 2" key="1">
    <citation type="submission" date="2018-02" db="EMBL/GenBank/DDBJ databases">
        <title>Genome sequencing of Solimonas sp. HR-BB.</title>
        <authorList>
            <person name="Lee Y."/>
            <person name="Jeon C.O."/>
        </authorList>
    </citation>
    <scope>NUCLEOTIDE SEQUENCE [LARGE SCALE GENOMIC DNA]</scope>
    <source>
        <strain evidence="1 2">HR-BB</strain>
    </source>
</reference>
<dbReference type="Proteomes" id="UP000238220">
    <property type="component" value="Unassembled WGS sequence"/>
</dbReference>
<organism evidence="1 2">
    <name type="scientific">Solimonas fluminis</name>
    <dbReference type="NCBI Taxonomy" id="2086571"/>
    <lineage>
        <taxon>Bacteria</taxon>
        <taxon>Pseudomonadati</taxon>
        <taxon>Pseudomonadota</taxon>
        <taxon>Gammaproteobacteria</taxon>
        <taxon>Nevskiales</taxon>
        <taxon>Nevskiaceae</taxon>
        <taxon>Solimonas</taxon>
    </lineage>
</organism>
<dbReference type="OrthoDB" id="6903337at2"/>
<protein>
    <submittedName>
        <fullName evidence="1">Uncharacterized protein</fullName>
    </submittedName>
</protein>
<accession>A0A2S5TCY3</accession>
<proteinExistence type="predicted"/>